<comment type="pathway">
    <text evidence="1">Amino-acid degradation; L-leucine degradation; (S)-3-hydroxy-3-methylglutaryl-CoA from 3-isovaleryl-CoA: step 2/3.</text>
</comment>
<evidence type="ECO:0000313" key="9">
    <source>
        <dbReference type="RefSeq" id="XP_022249335.1"/>
    </source>
</evidence>
<reference evidence="9" key="1">
    <citation type="submission" date="2025-08" db="UniProtKB">
        <authorList>
            <consortium name="RefSeq"/>
        </authorList>
    </citation>
    <scope>IDENTIFICATION</scope>
    <source>
        <tissue evidence="9">Muscle</tissue>
    </source>
</reference>
<dbReference type="RefSeq" id="XP_022249335.1">
    <property type="nucleotide sequence ID" value="XM_022393627.1"/>
</dbReference>
<proteinExistence type="predicted"/>
<feature type="domain" description="CoA carboxyltransferase N-terminal" evidence="7">
    <location>
        <begin position="72"/>
        <end position="330"/>
    </location>
</feature>
<evidence type="ECO:0000313" key="8">
    <source>
        <dbReference type="Proteomes" id="UP000694941"/>
    </source>
</evidence>
<evidence type="ECO:0000256" key="3">
    <source>
        <dbReference type="ARBA" id="ARBA00031109"/>
    </source>
</evidence>
<comment type="catalytic activity">
    <reaction evidence="6">
        <text>3-methylbut-2-enoyl-CoA + hydrogencarbonate + ATP = 3-methyl-(2E)-glutaconyl-CoA + ADP + phosphate + H(+)</text>
        <dbReference type="Rhea" id="RHEA:13589"/>
        <dbReference type="ChEBI" id="CHEBI:15378"/>
        <dbReference type="ChEBI" id="CHEBI:17544"/>
        <dbReference type="ChEBI" id="CHEBI:30616"/>
        <dbReference type="ChEBI" id="CHEBI:43474"/>
        <dbReference type="ChEBI" id="CHEBI:57344"/>
        <dbReference type="ChEBI" id="CHEBI:57346"/>
        <dbReference type="ChEBI" id="CHEBI:456216"/>
        <dbReference type="EC" id="6.4.1.4"/>
    </reaction>
</comment>
<evidence type="ECO:0000256" key="1">
    <source>
        <dbReference type="ARBA" id="ARBA00025711"/>
    </source>
</evidence>
<dbReference type="PANTHER" id="PTHR22855:SF47">
    <property type="entry name" value="METHYLCROTONOYL-COA CARBOXYLASE"/>
    <property type="match status" value="1"/>
</dbReference>
<dbReference type="PANTHER" id="PTHR22855">
    <property type="entry name" value="ACETYL, PROPIONYL, PYRUVATE, AND GLUTACONYL CARBOXYLASE-RELATED"/>
    <property type="match status" value="1"/>
</dbReference>
<dbReference type="Proteomes" id="UP000694941">
    <property type="component" value="Unplaced"/>
</dbReference>
<dbReference type="InterPro" id="IPR045190">
    <property type="entry name" value="MCCB/AccD1-like"/>
</dbReference>
<dbReference type="InterPro" id="IPR011762">
    <property type="entry name" value="COA_CT_N"/>
</dbReference>
<evidence type="ECO:0000256" key="2">
    <source>
        <dbReference type="ARBA" id="ARBA00026116"/>
    </source>
</evidence>
<sequence>MCRRRGNSTLCICKFSMKTVAGHLMKRMRLSQAVKSLQLFPGRCVSTFNKHFKMLKGEVDTKNQQYIKGLEHSMTLKQQIQSILSKVKSGGGEKAIHRHTIVNKKIFVRERLKMLFDEDCEFLEIGALAGLRMNYGDVPAAGLVLGIGKIHGKWGIVAANDGTVKGGAMFPVTVAKMLRAQRLALQNFLPTVYLVDSGGGFLTHQAELFPDQDHGGRVFRNEAVLASRGIPQISVVCGPCTAGGAYCPTMTQEAIIVKGIGTLYLGGPPLVKAAIQEEVTEEELGGADLHCRLSGCLDYYAENEEEALSVCRDIFLTLNMENIQTDKSYSQPVFSVEELPGLAGQKSIAKDDLYKILARLLDGSVFQEFKEQYGSNLITGFGNIHGFLVGILANCGPVSSADALKGSHFIQLCNHREIPLVFLQNFASQDFPESGLEKGLVLKDRANMIAAHACATVPKITINMGGSVGDHDFIMCGWSFEPNFLFSWPSAQTHSNYHRETGNSMDDGKKATDPFLQSTSAFSRSANMLQDGIIFPEDTRQVLGTCLEIACVGYRRSRMKKVQTTSAVLRM</sequence>
<name>A0ABM1T0C9_LIMPO</name>
<organism evidence="8 9">
    <name type="scientific">Limulus polyphemus</name>
    <name type="common">Atlantic horseshoe crab</name>
    <dbReference type="NCBI Taxonomy" id="6850"/>
    <lineage>
        <taxon>Eukaryota</taxon>
        <taxon>Metazoa</taxon>
        <taxon>Ecdysozoa</taxon>
        <taxon>Arthropoda</taxon>
        <taxon>Chelicerata</taxon>
        <taxon>Merostomata</taxon>
        <taxon>Xiphosura</taxon>
        <taxon>Limulidae</taxon>
        <taxon>Limulus</taxon>
    </lineage>
</organism>
<evidence type="ECO:0000256" key="6">
    <source>
        <dbReference type="ARBA" id="ARBA00052347"/>
    </source>
</evidence>
<dbReference type="GeneID" id="106465706"/>
<evidence type="ECO:0000256" key="4">
    <source>
        <dbReference type="ARBA" id="ARBA00031237"/>
    </source>
</evidence>
<dbReference type="InterPro" id="IPR029045">
    <property type="entry name" value="ClpP/crotonase-like_dom_sf"/>
</dbReference>
<dbReference type="InterPro" id="IPR034733">
    <property type="entry name" value="AcCoA_carboxyl_beta"/>
</dbReference>
<protein>
    <recommendedName>
        <fullName evidence="2">methylcrotonoyl-CoA carboxylase</fullName>
        <ecNumber evidence="2">6.4.1.4</ecNumber>
    </recommendedName>
    <alternativeName>
        <fullName evidence="5">3-methylcrotonyl-CoA carboxylase 2</fullName>
    </alternativeName>
    <alternativeName>
        <fullName evidence="3">3-methylcrotonyl-CoA carboxylase non-biotin-containing subunit</fullName>
    </alternativeName>
    <alternativeName>
        <fullName evidence="4">3-methylcrotonyl-CoA:carbon dioxide ligase subunit beta</fullName>
    </alternativeName>
</protein>
<dbReference type="EC" id="6.4.1.4" evidence="2"/>
<dbReference type="Pfam" id="PF01039">
    <property type="entry name" value="Carboxyl_trans"/>
    <property type="match status" value="1"/>
</dbReference>
<gene>
    <name evidence="9" type="primary">LOC106465706</name>
</gene>
<dbReference type="Gene3D" id="3.90.226.10">
    <property type="entry name" value="2-enoyl-CoA Hydratase, Chain A, domain 1"/>
    <property type="match status" value="2"/>
</dbReference>
<dbReference type="PROSITE" id="PS50980">
    <property type="entry name" value="COA_CT_NTER"/>
    <property type="match status" value="1"/>
</dbReference>
<accession>A0ABM1T0C9</accession>
<keyword evidence="8" id="KW-1185">Reference proteome</keyword>
<evidence type="ECO:0000259" key="7">
    <source>
        <dbReference type="PROSITE" id="PS50980"/>
    </source>
</evidence>
<dbReference type="SUPFAM" id="SSF52096">
    <property type="entry name" value="ClpP/crotonase"/>
    <property type="match status" value="2"/>
</dbReference>
<evidence type="ECO:0000256" key="5">
    <source>
        <dbReference type="ARBA" id="ARBA00031404"/>
    </source>
</evidence>